<dbReference type="Proteomes" id="UP000000393">
    <property type="component" value="Chromosome"/>
</dbReference>
<dbReference type="HOGENOM" id="CLU_3063982_0_0_6"/>
<gene>
    <name evidence="1" type="ordered locus">Nwat_0944</name>
</gene>
<dbReference type="STRING" id="105559.Nwat_0944"/>
<protein>
    <submittedName>
        <fullName evidence="1">Uncharacterized protein</fullName>
    </submittedName>
</protein>
<keyword evidence="2" id="KW-1185">Reference proteome</keyword>
<name>D8K4R1_NITWC</name>
<dbReference type="EMBL" id="CP002086">
    <property type="protein sequence ID" value="ADJ27888.1"/>
    <property type="molecule type" value="Genomic_DNA"/>
</dbReference>
<dbReference type="AlphaFoldDB" id="D8K4R1"/>
<sequence>MVWLSQRNSLIEPDPLPEYAPSAAISHPSQGLALPADGFDILHRIKVSRAAQI</sequence>
<proteinExistence type="predicted"/>
<dbReference type="KEGG" id="nwa:Nwat_0944"/>
<evidence type="ECO:0000313" key="1">
    <source>
        <dbReference type="EMBL" id="ADJ27888.1"/>
    </source>
</evidence>
<reference evidence="1 2" key="1">
    <citation type="submission" date="2010-06" db="EMBL/GenBank/DDBJ databases">
        <title>Complete sequence of chromosome of Nitrosococcus watsoni C-113.</title>
        <authorList>
            <consortium name="US DOE Joint Genome Institute"/>
            <person name="Lucas S."/>
            <person name="Copeland A."/>
            <person name="Lapidus A."/>
            <person name="Cheng J.-F."/>
            <person name="Bruce D."/>
            <person name="Goodwin L."/>
            <person name="Pitluck S."/>
            <person name="Malfatti S.A."/>
            <person name="Chain P.S.G."/>
            <person name="Land M."/>
            <person name="Hauser L."/>
            <person name="Kyrpides N."/>
            <person name="Ivanova N."/>
            <person name="Cambell M.A."/>
            <person name="Heidelberg J.F."/>
            <person name="Klotz M.G."/>
            <person name="Woyke T."/>
        </authorList>
    </citation>
    <scope>NUCLEOTIDE SEQUENCE [LARGE SCALE GENOMIC DNA]</scope>
    <source>
        <strain evidence="1 2">C-113</strain>
    </source>
</reference>
<organism evidence="1 2">
    <name type="scientific">Nitrosococcus watsoni (strain C-113)</name>
    <dbReference type="NCBI Taxonomy" id="105559"/>
    <lineage>
        <taxon>Bacteria</taxon>
        <taxon>Pseudomonadati</taxon>
        <taxon>Pseudomonadota</taxon>
        <taxon>Gammaproteobacteria</taxon>
        <taxon>Chromatiales</taxon>
        <taxon>Chromatiaceae</taxon>
        <taxon>Nitrosococcus</taxon>
    </lineage>
</organism>
<accession>D8K4R1</accession>
<evidence type="ECO:0000313" key="2">
    <source>
        <dbReference type="Proteomes" id="UP000000393"/>
    </source>
</evidence>